<feature type="domain" description="Cadherin" evidence="15">
    <location>
        <begin position="24"/>
        <end position="131"/>
    </location>
</feature>
<evidence type="ECO:0000256" key="5">
    <source>
        <dbReference type="ARBA" id="ARBA00022729"/>
    </source>
</evidence>
<sequence>MLVILWLFPLLVDKSFGIDHIYHIEEEQIPGTFVGNIAVDTQTLGIVPFQEKNLIWFSTLQQDATTSSQLFNVSESGKLYTAKRLDAEALCKYNTECFQMVDVAVRNKESFVKILEIKIIIEDVNDNQPEFPEKQINLQFSETDGRGTAKFIPNAIDRDVGILNSQLKYRLRKEMSEPFTLSVSRKHDGSTELGIVLEEKLDRELKDSYHVQVVANDGGLPCVLDVSISVADINDNRPVFSQNIYNITVNNGHLIYIPVVILSAKDLDSGKNGRISYYFSTKSSALDISYFELNKTSGELFLHQKFFTEPKKSYKLLIEARDEGIPPLSSTAIVLVNVINQQNNAPDIDINFISLTTNDVASIFEGVKVNSFIAYVKVTDNDIGQNGEVSCELEHDKLQLQSLGKMKYKIVIKSHIDREIDNFLHFTITCQDNGTPPLRTTKNFSIQVMDVNDVHPQFTKDTFKFLVFENEEPNFPIGFINATDPDLDSGSELTYSLLNNQGYLLPFEISNFGFISTTQSLDREQQDVYKFKVLVKDNGTPSLNNTANVVVEVIDKNDNAPYFTFPSVDPFNLDVHYHPQGKNDITALRASDRDSHVNSFLRYEILGGNNKQLFTVNPYTGILSFSRTVYQNDAGSYNLKLAVKDGGTPVLSATTTLSLTLTVSNTTAKMYTAEDTESDNRIHINLMIIIVVAAVIVSVAIVVSVTTCIIRRNQNDTLIDVNDKFITEMGESEYACQSQYDATFTTAQDVSNDRIFEGTLLKKTSENNWKGLETGVQLQDLTPVTQQPTIFTHSFGNKEGHIDVPSEHVKEMSVLSSYKDTGHNWREGSTEHYEELAGFCPRELAKSQSLEKKILSRKLSRPSNAVITTSSSCHSNVVPKTPCTDVIDLKSFRVGSEVPHITTQSWNLPTGNSFTTYSKPLPAVPKVTHT</sequence>
<keyword evidence="2" id="KW-1003">Cell membrane</keyword>
<dbReference type="InterPro" id="IPR050174">
    <property type="entry name" value="Protocadherin/Cadherin-CA"/>
</dbReference>
<feature type="domain" description="Cadherin" evidence="15">
    <location>
        <begin position="132"/>
        <end position="240"/>
    </location>
</feature>
<dbReference type="SUPFAM" id="SSF49313">
    <property type="entry name" value="Cadherin-like"/>
    <property type="match status" value="5"/>
</dbReference>
<evidence type="ECO:0000256" key="10">
    <source>
        <dbReference type="ARBA" id="ARBA00023136"/>
    </source>
</evidence>
<reference evidence="16" key="1">
    <citation type="journal article" date="2019" name="Front. Physiol.">
        <title>In silico Identification and Expression of Protocadherin Gene Family in Octopus vulgaris.</title>
        <authorList>
            <person name="Styfhals R."/>
            <person name="Seuntjens E."/>
            <person name="Simakov O."/>
            <person name="Sanges R."/>
            <person name="Fiorito G."/>
        </authorList>
    </citation>
    <scope>NUCLEOTIDE SEQUENCE</scope>
    <source>
        <strain evidence="16">C36429_g1_i1</strain>
    </source>
</reference>
<keyword evidence="3 13" id="KW-0812">Transmembrane</keyword>
<feature type="signal peptide" evidence="14">
    <location>
        <begin position="1"/>
        <end position="17"/>
    </location>
</feature>
<keyword evidence="8" id="KW-0130">Cell adhesion</keyword>
<keyword evidence="9 13" id="KW-1133">Transmembrane helix</keyword>
<comment type="subcellular location">
    <subcellularLocation>
        <location evidence="1">Cell membrane</location>
        <topology evidence="1">Single-pass type I membrane protein</topology>
    </subcellularLocation>
</comment>
<evidence type="ECO:0000256" key="12">
    <source>
        <dbReference type="PROSITE-ProRule" id="PRU00043"/>
    </source>
</evidence>
<dbReference type="AlphaFoldDB" id="A0A411DZ02"/>
<feature type="domain" description="Cadherin" evidence="15">
    <location>
        <begin position="241"/>
        <end position="348"/>
    </location>
</feature>
<dbReference type="GO" id="GO:0005886">
    <property type="term" value="C:plasma membrane"/>
    <property type="evidence" value="ECO:0007669"/>
    <property type="project" value="UniProtKB-SubCell"/>
</dbReference>
<evidence type="ECO:0000256" key="9">
    <source>
        <dbReference type="ARBA" id="ARBA00022989"/>
    </source>
</evidence>
<evidence type="ECO:0000256" key="6">
    <source>
        <dbReference type="ARBA" id="ARBA00022737"/>
    </source>
</evidence>
<evidence type="ECO:0000256" key="8">
    <source>
        <dbReference type="ARBA" id="ARBA00022889"/>
    </source>
</evidence>
<dbReference type="SMART" id="SM00112">
    <property type="entry name" value="CA"/>
    <property type="match status" value="6"/>
</dbReference>
<dbReference type="GO" id="GO:0007156">
    <property type="term" value="P:homophilic cell adhesion via plasma membrane adhesion molecules"/>
    <property type="evidence" value="ECO:0007669"/>
    <property type="project" value="InterPro"/>
</dbReference>
<keyword evidence="11" id="KW-0325">Glycoprotein</keyword>
<evidence type="ECO:0000256" key="11">
    <source>
        <dbReference type="ARBA" id="ARBA00023180"/>
    </source>
</evidence>
<evidence type="ECO:0000256" key="13">
    <source>
        <dbReference type="SAM" id="Phobius"/>
    </source>
</evidence>
<dbReference type="InterPro" id="IPR020894">
    <property type="entry name" value="Cadherin_CS"/>
</dbReference>
<feature type="domain" description="Cadherin" evidence="15">
    <location>
        <begin position="355"/>
        <end position="458"/>
    </location>
</feature>
<accession>A0A411DZ02</accession>
<keyword evidence="5 14" id="KW-0732">Signal</keyword>
<feature type="domain" description="Cadherin" evidence="15">
    <location>
        <begin position="459"/>
        <end position="563"/>
    </location>
</feature>
<dbReference type="Pfam" id="PF00028">
    <property type="entry name" value="Cadherin"/>
    <property type="match status" value="4"/>
</dbReference>
<evidence type="ECO:0000256" key="2">
    <source>
        <dbReference type="ARBA" id="ARBA00022475"/>
    </source>
</evidence>
<dbReference type="GO" id="GO:0005509">
    <property type="term" value="F:calcium ion binding"/>
    <property type="evidence" value="ECO:0007669"/>
    <property type="project" value="UniProtKB-UniRule"/>
</dbReference>
<dbReference type="Gene3D" id="2.60.40.60">
    <property type="entry name" value="Cadherins"/>
    <property type="match status" value="6"/>
</dbReference>
<evidence type="ECO:0000256" key="7">
    <source>
        <dbReference type="ARBA" id="ARBA00022837"/>
    </source>
</evidence>
<name>A0A411DZ02_OCTVU</name>
<feature type="transmembrane region" description="Helical" evidence="13">
    <location>
        <begin position="686"/>
        <end position="710"/>
    </location>
</feature>
<dbReference type="EMBL" id="MK216652">
    <property type="protein sequence ID" value="QBA31120.1"/>
    <property type="molecule type" value="mRNA"/>
</dbReference>
<proteinExistence type="evidence at transcript level"/>
<dbReference type="InterPro" id="IPR015919">
    <property type="entry name" value="Cadherin-like_sf"/>
</dbReference>
<dbReference type="Pfam" id="PF08266">
    <property type="entry name" value="Cadherin_2"/>
    <property type="match status" value="1"/>
</dbReference>
<dbReference type="FunFam" id="2.60.40.60:FF:000004">
    <property type="entry name" value="Protocadherin 1 gamma 2"/>
    <property type="match status" value="1"/>
</dbReference>
<evidence type="ECO:0000256" key="3">
    <source>
        <dbReference type="ARBA" id="ARBA00022692"/>
    </source>
</evidence>
<dbReference type="PANTHER" id="PTHR24028">
    <property type="entry name" value="CADHERIN-87A"/>
    <property type="match status" value="1"/>
</dbReference>
<evidence type="ECO:0000256" key="4">
    <source>
        <dbReference type="ARBA" id="ARBA00022723"/>
    </source>
</evidence>
<keyword evidence="7 12" id="KW-0106">Calcium</keyword>
<dbReference type="InterPro" id="IPR013164">
    <property type="entry name" value="Cadherin_N"/>
</dbReference>
<dbReference type="InterPro" id="IPR002126">
    <property type="entry name" value="Cadherin-like_dom"/>
</dbReference>
<keyword evidence="10 13" id="KW-0472">Membrane</keyword>
<dbReference type="PROSITE" id="PS00232">
    <property type="entry name" value="CADHERIN_1"/>
    <property type="match status" value="3"/>
</dbReference>
<dbReference type="FunFam" id="2.60.40.60:FF:000002">
    <property type="entry name" value="Protocadherin alpha 2"/>
    <property type="match status" value="1"/>
</dbReference>
<dbReference type="PRINTS" id="PR00205">
    <property type="entry name" value="CADHERIN"/>
</dbReference>
<organism evidence="16">
    <name type="scientific">Octopus vulgaris</name>
    <name type="common">Common octopus</name>
    <dbReference type="NCBI Taxonomy" id="6645"/>
    <lineage>
        <taxon>Eukaryota</taxon>
        <taxon>Metazoa</taxon>
        <taxon>Spiralia</taxon>
        <taxon>Lophotrochozoa</taxon>
        <taxon>Mollusca</taxon>
        <taxon>Cephalopoda</taxon>
        <taxon>Coleoidea</taxon>
        <taxon>Octopodiformes</taxon>
        <taxon>Octopoda</taxon>
        <taxon>Incirrata</taxon>
        <taxon>Octopodidae</taxon>
        <taxon>Octopus</taxon>
    </lineage>
</organism>
<evidence type="ECO:0000256" key="1">
    <source>
        <dbReference type="ARBA" id="ARBA00004251"/>
    </source>
</evidence>
<dbReference type="PANTHER" id="PTHR24028:SF146">
    <property type="entry name" value="CADHERIN 96CB, ISOFORM D-RELATED"/>
    <property type="match status" value="1"/>
</dbReference>
<dbReference type="FunFam" id="2.60.40.60:FF:000123">
    <property type="entry name" value="Protocadherin beta 4"/>
    <property type="match status" value="1"/>
</dbReference>
<protein>
    <submittedName>
        <fullName evidence="16">Protocadherin</fullName>
    </submittedName>
</protein>
<evidence type="ECO:0000256" key="14">
    <source>
        <dbReference type="SAM" id="SignalP"/>
    </source>
</evidence>
<keyword evidence="4" id="KW-0479">Metal-binding</keyword>
<dbReference type="FunFam" id="2.60.40.60:FF:000092">
    <property type="entry name" value="Protocadherin 8"/>
    <property type="match status" value="1"/>
</dbReference>
<evidence type="ECO:0000259" key="15">
    <source>
        <dbReference type="PROSITE" id="PS50268"/>
    </source>
</evidence>
<evidence type="ECO:0000313" key="16">
    <source>
        <dbReference type="EMBL" id="QBA31120.1"/>
    </source>
</evidence>
<dbReference type="CDD" id="cd11304">
    <property type="entry name" value="Cadherin_repeat"/>
    <property type="match status" value="5"/>
</dbReference>
<dbReference type="PROSITE" id="PS50268">
    <property type="entry name" value="CADHERIN_2"/>
    <property type="match status" value="6"/>
</dbReference>
<feature type="domain" description="Cadherin" evidence="15">
    <location>
        <begin position="585"/>
        <end position="671"/>
    </location>
</feature>
<keyword evidence="6" id="KW-0677">Repeat</keyword>
<feature type="chain" id="PRO_5019042889" evidence="14">
    <location>
        <begin position="18"/>
        <end position="930"/>
    </location>
</feature>